<dbReference type="SUPFAM" id="SSF52540">
    <property type="entry name" value="P-loop containing nucleoside triphosphate hydrolases"/>
    <property type="match status" value="1"/>
</dbReference>
<feature type="compositionally biased region" description="Low complexity" evidence="1">
    <location>
        <begin position="113"/>
        <end position="128"/>
    </location>
</feature>
<dbReference type="EMBL" id="SWMS01000054">
    <property type="protein sequence ID" value="TKG58396.1"/>
    <property type="molecule type" value="Genomic_DNA"/>
</dbReference>
<feature type="region of interest" description="Disordered" evidence="1">
    <location>
        <begin position="1"/>
        <end position="29"/>
    </location>
</feature>
<accession>A0ABY2RSG3</accession>
<gene>
    <name evidence="3" type="ORF">FCN18_38070</name>
</gene>
<feature type="region of interest" description="Disordered" evidence="1">
    <location>
        <begin position="100"/>
        <end position="144"/>
    </location>
</feature>
<evidence type="ECO:0000259" key="2">
    <source>
        <dbReference type="Pfam" id="PF01695"/>
    </source>
</evidence>
<dbReference type="RefSeq" id="WP_137097492.1">
    <property type="nucleotide sequence ID" value="NZ_SWMS01000054.1"/>
</dbReference>
<dbReference type="InterPro" id="IPR002611">
    <property type="entry name" value="IstB_ATP-bd"/>
</dbReference>
<proteinExistence type="predicted"/>
<dbReference type="Proteomes" id="UP000309992">
    <property type="component" value="Unassembled WGS sequence"/>
</dbReference>
<sequence>MPEKAHALPVRHATGSATTDQGGPWQGPAAPVPLCGNRLRVCSAGEAHQPDAERAAAVGCTRDAIAHLATAQFIPNPDVVLLGPPGTGKTHLSIGLGIAAAPTPRGPALGVSPRLAPRTRPCRPTTAPDQPREPKRPPTRHPAR</sequence>
<protein>
    <recommendedName>
        <fullName evidence="2">IstB-like ATP-binding domain-containing protein</fullName>
    </recommendedName>
</protein>
<organism evidence="3 4">
    <name type="scientific">Prauserella endophytica</name>
    <dbReference type="NCBI Taxonomy" id="1592324"/>
    <lineage>
        <taxon>Bacteria</taxon>
        <taxon>Bacillati</taxon>
        <taxon>Actinomycetota</taxon>
        <taxon>Actinomycetes</taxon>
        <taxon>Pseudonocardiales</taxon>
        <taxon>Pseudonocardiaceae</taxon>
        <taxon>Prauserella</taxon>
        <taxon>Prauserella coralliicola group</taxon>
    </lineage>
</organism>
<dbReference type="Pfam" id="PF01695">
    <property type="entry name" value="IstB_IS21"/>
    <property type="match status" value="1"/>
</dbReference>
<keyword evidence="4" id="KW-1185">Reference proteome</keyword>
<feature type="domain" description="IstB-like ATP-binding" evidence="2">
    <location>
        <begin position="59"/>
        <end position="100"/>
    </location>
</feature>
<dbReference type="InterPro" id="IPR027417">
    <property type="entry name" value="P-loop_NTPase"/>
</dbReference>
<reference evidence="3 4" key="1">
    <citation type="journal article" date="2015" name="Antonie Van Leeuwenhoek">
        <title>Prauserella endophytica sp. nov., an endophytic actinobacterium isolated from Tamarix taklamakanensis.</title>
        <authorList>
            <person name="Liu J.M."/>
            <person name="Habden X."/>
            <person name="Guo L."/>
            <person name="Tuo L."/>
            <person name="Jiang Z.K."/>
            <person name="Liu S.W."/>
            <person name="Liu X.F."/>
            <person name="Chen L."/>
            <person name="Li R.F."/>
            <person name="Zhang Y.Q."/>
            <person name="Sun C.H."/>
        </authorList>
    </citation>
    <scope>NUCLEOTIDE SEQUENCE [LARGE SCALE GENOMIC DNA]</scope>
    <source>
        <strain evidence="3 4">CGMCC 4.7182</strain>
    </source>
</reference>
<comment type="caution">
    <text evidence="3">The sequence shown here is derived from an EMBL/GenBank/DDBJ whole genome shotgun (WGS) entry which is preliminary data.</text>
</comment>
<name>A0ABY2RSG3_9PSEU</name>
<evidence type="ECO:0000313" key="4">
    <source>
        <dbReference type="Proteomes" id="UP000309992"/>
    </source>
</evidence>
<evidence type="ECO:0000256" key="1">
    <source>
        <dbReference type="SAM" id="MobiDB-lite"/>
    </source>
</evidence>
<evidence type="ECO:0000313" key="3">
    <source>
        <dbReference type="EMBL" id="TKG58396.1"/>
    </source>
</evidence>